<dbReference type="GO" id="GO:0008233">
    <property type="term" value="F:peptidase activity"/>
    <property type="evidence" value="ECO:0007669"/>
    <property type="project" value="UniProtKB-KW"/>
</dbReference>
<evidence type="ECO:0000259" key="4">
    <source>
        <dbReference type="Pfam" id="PF04586"/>
    </source>
</evidence>
<keyword evidence="3" id="KW-0378">Hydrolase</keyword>
<dbReference type="GO" id="GO:0006508">
    <property type="term" value="P:proteolysis"/>
    <property type="evidence" value="ECO:0007669"/>
    <property type="project" value="UniProtKB-KW"/>
</dbReference>
<comment type="caution">
    <text evidence="5">The sequence shown here is derived from an EMBL/GenBank/DDBJ whole genome shotgun (WGS) entry which is preliminary data.</text>
</comment>
<evidence type="ECO:0000256" key="2">
    <source>
        <dbReference type="ARBA" id="ARBA00022670"/>
    </source>
</evidence>
<sequence>MKRTHIPSSSDNGDQSVRRLWTGDNEARELLMVEEGLDLDGVLFQQARIADSVTKQGGKDSRVRRFRISTETQDRHGDIIRSKGILLKHFRKNPVVLFAHDSRQPPIGKSPLIKIGAGVVDADVDFFDFDTFEFADTIFRIVEKGGLKATSIGFMPLKFERMEEDDEDNLTGARFAFDFKKIDLLEFSIVPVPANPEAVRQVAKSGAVMAPLKEWLDDMQDNWEHVESLFLDLGIKEEDVTAVRKAVDGDATSVQVPDNWGDKAEDTLEELELLDVDDDDEFDPQPITLHADQYGDGDELVQIVQLEGEFPKHTAFSTVIIEDAATKYFSREDEFITISLDNATAKYKIVDDNKDEGTIGCTLVECDYKHSIAFDQAHKVNTPSQAPDAGWNEAREMRDASVELLGVMSAWQGDQTGDAPEKDDFKFLHHRATAFNAVNFKALAVGMATLNGARDGADIPDEDRRGVWNHLARHLRENFNAVPPELRWIEIEPLKEFSDLFYFDYASATLLIRRQGDEEGVPTFINAREVVISEDGKFTIPDSPEQEWIVHTLSSRQRKWTSLEEFKTWAVDEGFDTEALSETRHFWRLEQNKAAVSDSMVISLYPNDVESGSADSVVQATLVPKEAEARTDEVDKTKRQVTPSNFCLSADGSVEVGVSMEDLNRPEEGAEPAWGLLVADDPLQVLGLKAGSAQQADQSARDMTKALGKVTYLGRFVGSREDLSVVYTDYALYRLKDGAILKTALDPAALDELQDFLDGLERLKVIVQDLSDDERQQLMVAKEWLDEVLVKEEGDLDSEEDDDFETLLVRSLSEEDGELSGEICDVVKEIVLDLAATTVKELAETATRKEVGLVD</sequence>
<dbReference type="InterPro" id="IPR054613">
    <property type="entry name" value="Peptidase_S78_dom"/>
</dbReference>
<gene>
    <name evidence="5" type="ORF">LCGC14_1437100</name>
</gene>
<proteinExistence type="predicted"/>
<accession>A0A0F9JME7</accession>
<dbReference type="AlphaFoldDB" id="A0A0F9JME7"/>
<protein>
    <recommendedName>
        <fullName evidence="4">Prohead serine protease domain-containing protein</fullName>
    </recommendedName>
</protein>
<dbReference type="EMBL" id="LAZR01009748">
    <property type="protein sequence ID" value="KKM70798.1"/>
    <property type="molecule type" value="Genomic_DNA"/>
</dbReference>
<evidence type="ECO:0000256" key="3">
    <source>
        <dbReference type="ARBA" id="ARBA00022801"/>
    </source>
</evidence>
<feature type="domain" description="Prohead serine protease" evidence="4">
    <location>
        <begin position="134"/>
        <end position="205"/>
    </location>
</feature>
<reference evidence="5" key="1">
    <citation type="journal article" date="2015" name="Nature">
        <title>Complex archaea that bridge the gap between prokaryotes and eukaryotes.</title>
        <authorList>
            <person name="Spang A."/>
            <person name="Saw J.H."/>
            <person name="Jorgensen S.L."/>
            <person name="Zaremba-Niedzwiedzka K."/>
            <person name="Martijn J."/>
            <person name="Lind A.E."/>
            <person name="van Eijk R."/>
            <person name="Schleper C."/>
            <person name="Guy L."/>
            <person name="Ettema T.J."/>
        </authorList>
    </citation>
    <scope>NUCLEOTIDE SEQUENCE</scope>
</reference>
<organism evidence="5">
    <name type="scientific">marine sediment metagenome</name>
    <dbReference type="NCBI Taxonomy" id="412755"/>
    <lineage>
        <taxon>unclassified sequences</taxon>
        <taxon>metagenomes</taxon>
        <taxon>ecological metagenomes</taxon>
    </lineage>
</organism>
<evidence type="ECO:0000256" key="1">
    <source>
        <dbReference type="ARBA" id="ARBA00022612"/>
    </source>
</evidence>
<evidence type="ECO:0000313" key="5">
    <source>
        <dbReference type="EMBL" id="KKM70798.1"/>
    </source>
</evidence>
<keyword evidence="1" id="KW-1188">Viral release from host cell</keyword>
<name>A0A0F9JME7_9ZZZZ</name>
<dbReference type="Pfam" id="PF04586">
    <property type="entry name" value="Peptidase_S78"/>
    <property type="match status" value="1"/>
</dbReference>
<keyword evidence="2" id="KW-0645">Protease</keyword>